<reference evidence="5 6" key="1">
    <citation type="journal article" date="2020" name="Cell Host Microbe">
        <title>Functional and Genomic Variation between Human-Derived Isolates of Lachnospiraceae Reveals Inter- and Intra-Species Diversity.</title>
        <authorList>
            <person name="Sorbara M.T."/>
            <person name="Littmann E.R."/>
            <person name="Fontana E."/>
            <person name="Moody T.U."/>
            <person name="Kohout C.E."/>
            <person name="Gjonbalaj M."/>
            <person name="Eaton V."/>
            <person name="Seok R."/>
            <person name="Leiner I.M."/>
            <person name="Pamer E.G."/>
        </authorList>
    </citation>
    <scope>NUCLEOTIDE SEQUENCE [LARGE SCALE GENOMIC DNA]</scope>
    <source>
        <strain evidence="5 6">MSK.14.57</strain>
    </source>
</reference>
<name>A0ABX2HVG1_ANAHA</name>
<dbReference type="PANTHER" id="PTHR18849:SF0">
    <property type="entry name" value="CILIA- AND FLAGELLA-ASSOCIATED PROTEIN 410-RELATED"/>
    <property type="match status" value="1"/>
</dbReference>
<evidence type="ECO:0000313" key="6">
    <source>
        <dbReference type="Proteomes" id="UP001644750"/>
    </source>
</evidence>
<evidence type="ECO:0000259" key="4">
    <source>
        <dbReference type="SMART" id="SM00635"/>
    </source>
</evidence>
<dbReference type="InterPro" id="IPR008964">
    <property type="entry name" value="Invasin/intimin_cell_adhesion"/>
</dbReference>
<dbReference type="InterPro" id="IPR018247">
    <property type="entry name" value="EF_Hand_1_Ca_BS"/>
</dbReference>
<feature type="domain" description="BIG2" evidence="4">
    <location>
        <begin position="744"/>
        <end position="825"/>
    </location>
</feature>
<keyword evidence="1" id="KW-0433">Leucine-rich repeat</keyword>
<dbReference type="Pfam" id="PF02368">
    <property type="entry name" value="Big_2"/>
    <property type="match status" value="3"/>
</dbReference>
<dbReference type="PANTHER" id="PTHR18849">
    <property type="entry name" value="LEUCINE RICH REPEAT PROTEIN"/>
    <property type="match status" value="1"/>
</dbReference>
<keyword evidence="6" id="KW-1185">Reference proteome</keyword>
<dbReference type="Gene3D" id="2.60.40.1080">
    <property type="match status" value="3"/>
</dbReference>
<dbReference type="SUPFAM" id="SSF49373">
    <property type="entry name" value="Invasin/intimin cell-adhesion fragments"/>
    <property type="match status" value="3"/>
</dbReference>
<dbReference type="Proteomes" id="UP001644750">
    <property type="component" value="Unassembled WGS sequence"/>
</dbReference>
<proteinExistence type="predicted"/>
<feature type="domain" description="BIG2" evidence="4">
    <location>
        <begin position="833"/>
        <end position="912"/>
    </location>
</feature>
<dbReference type="EMBL" id="JAAITB010000005">
    <property type="protein sequence ID" value="NSJ78724.1"/>
    <property type="molecule type" value="Genomic_DNA"/>
</dbReference>
<evidence type="ECO:0000313" key="5">
    <source>
        <dbReference type="EMBL" id="NSJ78724.1"/>
    </source>
</evidence>
<dbReference type="PROSITE" id="PS00018">
    <property type="entry name" value="EF_HAND_1"/>
    <property type="match status" value="1"/>
</dbReference>
<dbReference type="Gene3D" id="3.80.10.10">
    <property type="entry name" value="Ribonuclease Inhibitor"/>
    <property type="match status" value="2"/>
</dbReference>
<dbReference type="InterPro" id="IPR025875">
    <property type="entry name" value="Leu-rich_rpt_4"/>
</dbReference>
<keyword evidence="3" id="KW-0732">Signal</keyword>
<comment type="caution">
    <text evidence="5">The sequence shown here is derived from an EMBL/GenBank/DDBJ whole genome shotgun (WGS) entry which is preliminary data.</text>
</comment>
<feature type="signal peptide" evidence="3">
    <location>
        <begin position="1"/>
        <end position="41"/>
    </location>
</feature>
<accession>A0ABX2HVG1</accession>
<dbReference type="SMART" id="SM00635">
    <property type="entry name" value="BID_2"/>
    <property type="match status" value="3"/>
</dbReference>
<protein>
    <recommendedName>
        <fullName evidence="4">BIG2 domain-containing protein</fullName>
    </recommendedName>
</protein>
<evidence type="ECO:0000256" key="3">
    <source>
        <dbReference type="SAM" id="SignalP"/>
    </source>
</evidence>
<organism evidence="5 6">
    <name type="scientific">Anaerostipes hadrus</name>
    <dbReference type="NCBI Taxonomy" id="649756"/>
    <lineage>
        <taxon>Bacteria</taxon>
        <taxon>Bacillati</taxon>
        <taxon>Bacillota</taxon>
        <taxon>Clostridia</taxon>
        <taxon>Lachnospirales</taxon>
        <taxon>Lachnospiraceae</taxon>
        <taxon>Anaerostipes</taxon>
    </lineage>
</organism>
<dbReference type="InterPro" id="IPR003343">
    <property type="entry name" value="Big_2"/>
</dbReference>
<evidence type="ECO:0000256" key="2">
    <source>
        <dbReference type="ARBA" id="ARBA00022737"/>
    </source>
</evidence>
<evidence type="ECO:0000256" key="1">
    <source>
        <dbReference type="ARBA" id="ARBA00022614"/>
    </source>
</evidence>
<dbReference type="Pfam" id="PF12799">
    <property type="entry name" value="LRR_4"/>
    <property type="match status" value="1"/>
</dbReference>
<feature type="chain" id="PRO_5046639831" description="BIG2 domain-containing protein" evidence="3">
    <location>
        <begin position="42"/>
        <end position="917"/>
    </location>
</feature>
<keyword evidence="2" id="KW-0677">Repeat</keyword>
<sequence>MKKRRTNFMQKGWKVFSHLNGKSRKKLLACLLSISMIPVNGFTVMAATADQGNQAAVTQEGTTTPTVTSGISFAAESQNVTVGNFKYYEFQGTQAKDFDKVNFNISDQTALKIEQKTFKQADGTEVVKYMPIALKDSGKVTVIATFEKNKKPLDGVSAQLEFNLSKDDNIIPFTSQTMYQVFSGKEEGALTKADLAAKTEINLSDKGLTDAEVAYLQYATGCEKLDLSKNTNVSKIDALKSMTNLKEINLEGTKVSTADRIALIKKDPITVEKGAKTNDPILPKGILKGCKDVKYSEEVAAGTTAKLKSIQVQTDGTISLEVVDTAEAGTTNLKVESTTTPTVFVTIPVNVTAKSATTPEFDKNDPNVSVGAFKKQIKLNNLEKDDVVTITSKDTKILNIRTETAQDGTKTYYLEPKAAGKATVEAVVARAGKTYTATIEIQVAAVGKDIIPLTSYKVYDALETDADKDGKKEKADANNDGMISTEEIKNVKSINLENKDLTNADLAGLSEAVNCEKIDLENNKNITDISFIKNLKQLKTLYLRGTSVTDFTALNDLKAQLESLYLPTTASTATRMSFLSDSLYLKEGQELTIQQFTKGVFVDSKEACTITSSNLAAVSITGDKIKAGTKGQMATLTLKAGTTTKTIKVYTTDETGKIPTQAVVLNKTFVTLNPGKTEQLKITYLPDYATASIGTVKWTSSNEAVVTVDAAGKLTAKAAGKAIITAITSDGNVMYCIVTVENIKVSKITITTTTSNKIATGKKVTLKAIVTPSNAYNKGVTWKSSNTKVATVSSSGVVTTKKKMGGKTVTITATAKDGSGKKASYKIYVKKGIVKKVYISGVKSVKAGKKLYLKGKTSASSGANRTLKWSSSNTKYAKVSSKGTVTTYKAGKKKSVKITARAVDGSGKSKTVTIKIK</sequence>
<gene>
    <name evidence="5" type="ORF">G5A72_03775</name>
</gene>
<feature type="domain" description="BIG2" evidence="4">
    <location>
        <begin position="659"/>
        <end position="737"/>
    </location>
</feature>
<dbReference type="SUPFAM" id="SSF52058">
    <property type="entry name" value="L domain-like"/>
    <property type="match status" value="1"/>
</dbReference>
<dbReference type="InterPro" id="IPR032675">
    <property type="entry name" value="LRR_dom_sf"/>
</dbReference>